<dbReference type="HOGENOM" id="CLU_053359_6_0_3"/>
<dbReference type="PATRIC" id="fig|56107.3.peg.6099"/>
<feature type="domain" description="DUF202" evidence="7">
    <location>
        <begin position="73"/>
        <end position="143"/>
    </location>
</feature>
<dbReference type="GO" id="GO:0005886">
    <property type="term" value="C:plasma membrane"/>
    <property type="evidence" value="ECO:0007669"/>
    <property type="project" value="UniProtKB-SubCell"/>
</dbReference>
<evidence type="ECO:0000256" key="5">
    <source>
        <dbReference type="ARBA" id="ARBA00023136"/>
    </source>
</evidence>
<dbReference type="AlphaFoldDB" id="K9X638"/>
<accession>K9X638</accession>
<reference evidence="8 9" key="1">
    <citation type="submission" date="2012-06" db="EMBL/GenBank/DDBJ databases">
        <title>Finished chromosome of genome of Cylindrospermum stagnale PCC 7417.</title>
        <authorList>
            <consortium name="US DOE Joint Genome Institute"/>
            <person name="Gugger M."/>
            <person name="Coursin T."/>
            <person name="Rippka R."/>
            <person name="Tandeau De Marsac N."/>
            <person name="Huntemann M."/>
            <person name="Wei C.-L."/>
            <person name="Han J."/>
            <person name="Detter J.C."/>
            <person name="Han C."/>
            <person name="Tapia R."/>
            <person name="Chen A."/>
            <person name="Kyrpides N."/>
            <person name="Mavromatis K."/>
            <person name="Markowitz V."/>
            <person name="Szeto E."/>
            <person name="Ivanova N."/>
            <person name="Pagani I."/>
            <person name="Pati A."/>
            <person name="Goodwin L."/>
            <person name="Nordberg H.P."/>
            <person name="Cantor M.N."/>
            <person name="Hua S.X."/>
            <person name="Woyke T."/>
            <person name="Kerfeld C.A."/>
        </authorList>
    </citation>
    <scope>NUCLEOTIDE SEQUENCE [LARGE SCALE GENOMIC DNA]</scope>
    <source>
        <strain evidence="8 9">PCC 7417</strain>
    </source>
</reference>
<dbReference type="InterPro" id="IPR052053">
    <property type="entry name" value="IM_YidH-like"/>
</dbReference>
<dbReference type="Proteomes" id="UP000010475">
    <property type="component" value="Chromosome"/>
</dbReference>
<dbReference type="PANTHER" id="PTHR34187">
    <property type="entry name" value="FGR18P"/>
    <property type="match status" value="1"/>
</dbReference>
<dbReference type="KEGG" id="csg:Cylst_5542"/>
<sequence length="189" mass="21825">MNLEKRHKHNRYIWVVRSSHWMQIVWKLIGDFLRILVKVTSLGIRVLSMQLKSKPIEETNKKKPGRQNPSRVRDHLANERTYLAWMRTAIALLGFGVVIVRLRAFQVPLIANPGNGWKLGLVFSLVGLLTVWLSTAHYFSVRRDIEEDTYEPTDRWILLFSIAIMILGAGVVYFVFTTPLNPLSPMIAE</sequence>
<evidence type="ECO:0000313" key="8">
    <source>
        <dbReference type="EMBL" id="AFZ27551.1"/>
    </source>
</evidence>
<evidence type="ECO:0000259" key="7">
    <source>
        <dbReference type="Pfam" id="PF02656"/>
    </source>
</evidence>
<evidence type="ECO:0000256" key="3">
    <source>
        <dbReference type="ARBA" id="ARBA00022692"/>
    </source>
</evidence>
<evidence type="ECO:0000256" key="1">
    <source>
        <dbReference type="ARBA" id="ARBA00004651"/>
    </source>
</evidence>
<organism evidence="8 9">
    <name type="scientific">Cylindrospermum stagnale PCC 7417</name>
    <dbReference type="NCBI Taxonomy" id="56107"/>
    <lineage>
        <taxon>Bacteria</taxon>
        <taxon>Bacillati</taxon>
        <taxon>Cyanobacteriota</taxon>
        <taxon>Cyanophyceae</taxon>
        <taxon>Nostocales</taxon>
        <taxon>Nostocaceae</taxon>
        <taxon>Cylindrospermum</taxon>
    </lineage>
</organism>
<feature type="transmembrane region" description="Helical" evidence="6">
    <location>
        <begin position="156"/>
        <end position="176"/>
    </location>
</feature>
<keyword evidence="5 6" id="KW-0472">Membrane</keyword>
<dbReference type="EMBL" id="CP003642">
    <property type="protein sequence ID" value="AFZ27551.1"/>
    <property type="molecule type" value="Genomic_DNA"/>
</dbReference>
<dbReference type="Pfam" id="PF02656">
    <property type="entry name" value="DUF202"/>
    <property type="match status" value="1"/>
</dbReference>
<dbReference type="STRING" id="56107.Cylst_5542"/>
<proteinExistence type="predicted"/>
<name>K9X638_9NOST</name>
<gene>
    <name evidence="8" type="ORF">Cylst_5542</name>
</gene>
<protein>
    <submittedName>
        <fullName evidence="8">Putative membrane protein</fullName>
    </submittedName>
</protein>
<dbReference type="RefSeq" id="WP_015210786.1">
    <property type="nucleotide sequence ID" value="NC_019757.1"/>
</dbReference>
<feature type="transmembrane region" description="Helical" evidence="6">
    <location>
        <begin position="82"/>
        <end position="104"/>
    </location>
</feature>
<keyword evidence="9" id="KW-1185">Reference proteome</keyword>
<dbReference type="InterPro" id="IPR003807">
    <property type="entry name" value="DUF202"/>
</dbReference>
<keyword evidence="4 6" id="KW-1133">Transmembrane helix</keyword>
<evidence type="ECO:0000256" key="6">
    <source>
        <dbReference type="SAM" id="Phobius"/>
    </source>
</evidence>
<evidence type="ECO:0000256" key="2">
    <source>
        <dbReference type="ARBA" id="ARBA00022475"/>
    </source>
</evidence>
<keyword evidence="3 6" id="KW-0812">Transmembrane</keyword>
<evidence type="ECO:0000256" key="4">
    <source>
        <dbReference type="ARBA" id="ARBA00022989"/>
    </source>
</evidence>
<feature type="transmembrane region" description="Helical" evidence="6">
    <location>
        <begin position="116"/>
        <end position="135"/>
    </location>
</feature>
<dbReference type="PANTHER" id="PTHR34187:SF2">
    <property type="entry name" value="DUF202 DOMAIN-CONTAINING PROTEIN"/>
    <property type="match status" value="1"/>
</dbReference>
<evidence type="ECO:0000313" key="9">
    <source>
        <dbReference type="Proteomes" id="UP000010475"/>
    </source>
</evidence>
<keyword evidence="2" id="KW-1003">Cell membrane</keyword>
<dbReference type="eggNOG" id="COG2149">
    <property type="taxonomic scope" value="Bacteria"/>
</dbReference>
<comment type="subcellular location">
    <subcellularLocation>
        <location evidence="1">Cell membrane</location>
        <topology evidence="1">Multi-pass membrane protein</topology>
    </subcellularLocation>
</comment>